<comment type="caution">
    <text evidence="1">The sequence shown here is derived from an EMBL/GenBank/DDBJ whole genome shotgun (WGS) entry which is preliminary data.</text>
</comment>
<protein>
    <submittedName>
        <fullName evidence="1">Uncharacterized protein</fullName>
    </submittedName>
</protein>
<organism evidence="1 2">
    <name type="scientific">Vibrio sagamiensis NBRC 104589</name>
    <dbReference type="NCBI Taxonomy" id="1219064"/>
    <lineage>
        <taxon>Bacteria</taxon>
        <taxon>Pseudomonadati</taxon>
        <taxon>Pseudomonadota</taxon>
        <taxon>Gammaproteobacteria</taxon>
        <taxon>Vibrionales</taxon>
        <taxon>Vibrionaceae</taxon>
        <taxon>Vibrio</taxon>
    </lineage>
</organism>
<evidence type="ECO:0000313" key="2">
    <source>
        <dbReference type="Proteomes" id="UP000321922"/>
    </source>
</evidence>
<dbReference type="Proteomes" id="UP000321922">
    <property type="component" value="Unassembled WGS sequence"/>
</dbReference>
<accession>A0A511QHS6</accession>
<keyword evidence="2" id="KW-1185">Reference proteome</keyword>
<proteinExistence type="predicted"/>
<sequence length="59" mass="6795">MILPFMVHVQFKSADFIQSQQYVQFCPLIEIKIVCSVSFNHEITSNVGCYTALLSRQKI</sequence>
<name>A0A511QHS6_9VIBR</name>
<dbReference type="EMBL" id="BJXJ01000034">
    <property type="protein sequence ID" value="GEM76858.1"/>
    <property type="molecule type" value="Genomic_DNA"/>
</dbReference>
<evidence type="ECO:0000313" key="1">
    <source>
        <dbReference type="EMBL" id="GEM76858.1"/>
    </source>
</evidence>
<gene>
    <name evidence="1" type="ORF">VSA01S_29700</name>
</gene>
<dbReference type="AlphaFoldDB" id="A0A511QHS6"/>
<reference evidence="1 2" key="1">
    <citation type="submission" date="2019-07" db="EMBL/GenBank/DDBJ databases">
        <title>Whole genome shotgun sequence of Vibrio sagamiensis NBRC 104589.</title>
        <authorList>
            <person name="Hosoyama A."/>
            <person name="Uohara A."/>
            <person name="Ohji S."/>
            <person name="Ichikawa N."/>
        </authorList>
    </citation>
    <scope>NUCLEOTIDE SEQUENCE [LARGE SCALE GENOMIC DNA]</scope>
    <source>
        <strain evidence="1 2">NBRC 104589</strain>
    </source>
</reference>